<dbReference type="AlphaFoldDB" id="A0A1Q3A4B7"/>
<dbReference type="SUPFAM" id="SSF50249">
    <property type="entry name" value="Nucleic acid-binding proteins"/>
    <property type="match status" value="1"/>
</dbReference>
<dbReference type="InterPro" id="IPR004115">
    <property type="entry name" value="GAD-like_sf"/>
</dbReference>
<dbReference type="EMBL" id="BDGX01000021">
    <property type="protein sequence ID" value="GAV50420.1"/>
    <property type="molecule type" value="Genomic_DNA"/>
</dbReference>
<evidence type="ECO:0000256" key="2">
    <source>
        <dbReference type="ARBA" id="ARBA00022598"/>
    </source>
</evidence>
<dbReference type="Gene3D" id="3.30.1360.30">
    <property type="entry name" value="GAD-like domain"/>
    <property type="match status" value="1"/>
</dbReference>
<dbReference type="InterPro" id="IPR006195">
    <property type="entry name" value="aa-tRNA-synth_II"/>
</dbReference>
<keyword evidence="4" id="KW-0067">ATP-binding</keyword>
<dbReference type="Gene3D" id="3.30.930.10">
    <property type="entry name" value="Bira Bifunctional Protein, Domain 2"/>
    <property type="match status" value="1"/>
</dbReference>
<evidence type="ECO:0000313" key="8">
    <source>
        <dbReference type="EMBL" id="GAV50420.1"/>
    </source>
</evidence>
<dbReference type="InterPro" id="IPR002312">
    <property type="entry name" value="Asp/Asn-tRNA-synth_IIb"/>
</dbReference>
<keyword evidence="6" id="KW-0030">Aminoacyl-tRNA synthetase</keyword>
<dbReference type="GO" id="GO:0005739">
    <property type="term" value="C:mitochondrion"/>
    <property type="evidence" value="ECO:0007669"/>
    <property type="project" value="TreeGrafter"/>
</dbReference>
<reference evidence="8 9" key="1">
    <citation type="submission" date="2016-08" db="EMBL/GenBank/DDBJ databases">
        <title>Draft genome sequence of allopolyploid Zygosaccharomyces rouxii.</title>
        <authorList>
            <person name="Watanabe J."/>
            <person name="Uehara K."/>
            <person name="Mogi Y."/>
            <person name="Tsukioka Y."/>
        </authorList>
    </citation>
    <scope>NUCLEOTIDE SEQUENCE [LARGE SCALE GENOMIC DNA]</scope>
    <source>
        <strain evidence="8 9">NBRC 110957</strain>
    </source>
</reference>
<keyword evidence="2" id="KW-0436">Ligase</keyword>
<dbReference type="SUPFAM" id="SSF55681">
    <property type="entry name" value="Class II aaRS and biotin synthetases"/>
    <property type="match status" value="1"/>
</dbReference>
<keyword evidence="5" id="KW-0648">Protein biosynthesis</keyword>
<dbReference type="PRINTS" id="PR01042">
    <property type="entry name" value="TRNASYNTHASP"/>
</dbReference>
<evidence type="ECO:0000256" key="3">
    <source>
        <dbReference type="ARBA" id="ARBA00022741"/>
    </source>
</evidence>
<dbReference type="InterPro" id="IPR004524">
    <property type="entry name" value="Asp-tRNA-ligase_1"/>
</dbReference>
<comment type="similarity">
    <text evidence="1">Belongs to the class-II aminoacyl-tRNA synthetase family. Type 1 subfamily.</text>
</comment>
<proteinExistence type="inferred from homology"/>
<evidence type="ECO:0000313" key="9">
    <source>
        <dbReference type="Proteomes" id="UP000187013"/>
    </source>
</evidence>
<keyword evidence="3" id="KW-0547">Nucleotide-binding</keyword>
<protein>
    <recommendedName>
        <fullName evidence="7">Aminoacyl-transfer RNA synthetases class-II family profile domain-containing protein</fullName>
    </recommendedName>
</protein>
<organism evidence="8 9">
    <name type="scientific">Zygosaccharomyces rouxii</name>
    <dbReference type="NCBI Taxonomy" id="4956"/>
    <lineage>
        <taxon>Eukaryota</taxon>
        <taxon>Fungi</taxon>
        <taxon>Dikarya</taxon>
        <taxon>Ascomycota</taxon>
        <taxon>Saccharomycotina</taxon>
        <taxon>Saccharomycetes</taxon>
        <taxon>Saccharomycetales</taxon>
        <taxon>Saccharomycetaceae</taxon>
        <taxon>Zygosaccharomyces</taxon>
    </lineage>
</organism>
<dbReference type="InterPro" id="IPR012340">
    <property type="entry name" value="NA-bd_OB-fold"/>
</dbReference>
<dbReference type="GO" id="GO:0004815">
    <property type="term" value="F:aspartate-tRNA ligase activity"/>
    <property type="evidence" value="ECO:0007669"/>
    <property type="project" value="TreeGrafter"/>
</dbReference>
<evidence type="ECO:0000256" key="1">
    <source>
        <dbReference type="ARBA" id="ARBA00006303"/>
    </source>
</evidence>
<evidence type="ECO:0000256" key="5">
    <source>
        <dbReference type="ARBA" id="ARBA00022917"/>
    </source>
</evidence>
<evidence type="ECO:0000256" key="4">
    <source>
        <dbReference type="ARBA" id="ARBA00022840"/>
    </source>
</evidence>
<dbReference type="GO" id="GO:0005524">
    <property type="term" value="F:ATP binding"/>
    <property type="evidence" value="ECO:0007669"/>
    <property type="project" value="UniProtKB-KW"/>
</dbReference>
<dbReference type="Pfam" id="PF00152">
    <property type="entry name" value="tRNA-synt_2"/>
    <property type="match status" value="1"/>
</dbReference>
<dbReference type="OrthoDB" id="439710at2759"/>
<sequence>MYFICNNDAHHFEKIERTSMKIPLVESRKITMILARSRLHTFSKVLRELPALDIVKPRFEFQRQAQNVKQSLACNPGDKVVINGWIDKKPRKVGKELIFGEIRDSQGDVIQVVDSQSFLKNAAVEDVVQVQGSLALKKGKKSDEPKTSLELKLESVATLNGADKRAADLQNFKTKGAYPPEYRYLQLRLPKFQQFLQTRYQLSKALRQKFDELGFTEIETPILFKSTPEGAREFLVPTRRTTTDEEPTFYALPQSPQQYKQLLMASGINRYFQVAKCFRDEDLRADRQPEFTQLDLEMAFANGEDVMQSVEEAVTFVWKKLSRGLYTLDIQGNVVPVSESQPVRHMSYRQAMSQYGIDKPDLCAPDLKILDLSEFRALGNSDKSFPIFEVLILRNAFDDKEDFNKKWSFLKNPEHYNYRTPKVVPILNEQDKSQWVDQFLDIAFFENPKLVAKALDLQPGDIICGSTRQDILKLFENPTPLGKLRQLVMKSDAYKDKLIDQDVAVWIKDFPLFSPVEKESSNNSEYPEYEEDRVESSHHPFTMVQIRDYAKLGTNPTQALGQHYDLVVSGVELGGGSTRVHDPQLQEYIFEEILKIKEPHKVFGHLLEAFKMGTPPHAGFAIGFDRMCAMLCGTESIRDVMAFPKSVTGSDLVVGSPSTVKNEALEQYNVFKKK</sequence>
<dbReference type="NCBIfam" id="TIGR00459">
    <property type="entry name" value="aspS_bact"/>
    <property type="match status" value="1"/>
</dbReference>
<dbReference type="InterPro" id="IPR045864">
    <property type="entry name" value="aa-tRNA-synth_II/BPL/LPL"/>
</dbReference>
<dbReference type="Proteomes" id="UP000187013">
    <property type="component" value="Unassembled WGS sequence"/>
</dbReference>
<feature type="domain" description="Aminoacyl-transfer RNA synthetases class-II family profile" evidence="7">
    <location>
        <begin position="202"/>
        <end position="644"/>
    </location>
</feature>
<accession>A0A1Q3A4B7</accession>
<dbReference type="GO" id="GO:0006422">
    <property type="term" value="P:aspartyl-tRNA aminoacylation"/>
    <property type="evidence" value="ECO:0007669"/>
    <property type="project" value="TreeGrafter"/>
</dbReference>
<dbReference type="NCBIfam" id="NF001750">
    <property type="entry name" value="PRK00476.1"/>
    <property type="match status" value="1"/>
</dbReference>
<dbReference type="HAMAP" id="MF_00044">
    <property type="entry name" value="Asp_tRNA_synth_type1"/>
    <property type="match status" value="1"/>
</dbReference>
<dbReference type="eggNOG" id="KOG2411">
    <property type="taxonomic scope" value="Eukaryota"/>
</dbReference>
<gene>
    <name evidence="8" type="ORF">ZYGR_0U02760</name>
</gene>
<dbReference type="PANTHER" id="PTHR22594:SF5">
    <property type="entry name" value="ASPARTATE--TRNA LIGASE, MITOCHONDRIAL"/>
    <property type="match status" value="1"/>
</dbReference>
<comment type="caution">
    <text evidence="8">The sequence shown here is derived from an EMBL/GenBank/DDBJ whole genome shotgun (WGS) entry which is preliminary data.</text>
</comment>
<evidence type="ECO:0000256" key="6">
    <source>
        <dbReference type="ARBA" id="ARBA00023146"/>
    </source>
</evidence>
<name>A0A1Q3A4B7_ZYGRO</name>
<dbReference type="PANTHER" id="PTHR22594">
    <property type="entry name" value="ASPARTYL/LYSYL-TRNA SYNTHETASE"/>
    <property type="match status" value="1"/>
</dbReference>
<evidence type="ECO:0000259" key="7">
    <source>
        <dbReference type="PROSITE" id="PS50862"/>
    </source>
</evidence>
<dbReference type="PROSITE" id="PS50862">
    <property type="entry name" value="AA_TRNA_LIGASE_II"/>
    <property type="match status" value="1"/>
</dbReference>
<dbReference type="InterPro" id="IPR004364">
    <property type="entry name" value="Aa-tRNA-synt_II"/>
</dbReference>
<dbReference type="Gene3D" id="2.40.50.140">
    <property type="entry name" value="Nucleic acid-binding proteins"/>
    <property type="match status" value="1"/>
</dbReference>